<keyword evidence="2" id="KW-1185">Reference proteome</keyword>
<evidence type="ECO:0000313" key="1">
    <source>
        <dbReference type="EMBL" id="QTA90455.1"/>
    </source>
</evidence>
<evidence type="ECO:0000313" key="2">
    <source>
        <dbReference type="Proteomes" id="UP000663722"/>
    </source>
</evidence>
<protein>
    <submittedName>
        <fullName evidence="1">Uncharacterized protein</fullName>
    </submittedName>
</protein>
<dbReference type="Proteomes" id="UP000663722">
    <property type="component" value="Chromosome"/>
</dbReference>
<accession>A0A975BRW7</accession>
<dbReference type="AlphaFoldDB" id="A0A975BRW7"/>
<name>A0A975BRW7_9BACT</name>
<gene>
    <name evidence="1" type="ORF">dnm_065160</name>
</gene>
<dbReference type="EMBL" id="CP061800">
    <property type="protein sequence ID" value="QTA90455.1"/>
    <property type="molecule type" value="Genomic_DNA"/>
</dbReference>
<reference evidence="1" key="1">
    <citation type="journal article" date="2021" name="Microb. Physiol.">
        <title>Proteogenomic Insights into the Physiology of Marine, Sulfate-Reducing, Filamentous Desulfonema limicola and Desulfonema magnum.</title>
        <authorList>
            <person name="Schnaars V."/>
            <person name="Wohlbrand L."/>
            <person name="Scheve S."/>
            <person name="Hinrichs C."/>
            <person name="Reinhardt R."/>
            <person name="Rabus R."/>
        </authorList>
    </citation>
    <scope>NUCLEOTIDE SEQUENCE</scope>
    <source>
        <strain evidence="1">4be13</strain>
    </source>
</reference>
<proteinExistence type="predicted"/>
<sequence>MCDDSELKKHSWLFNIQAVSHRLNAKQPIENALVCSHS</sequence>
<dbReference type="KEGG" id="dmm:dnm_065160"/>
<organism evidence="1 2">
    <name type="scientific">Desulfonema magnum</name>
    <dbReference type="NCBI Taxonomy" id="45655"/>
    <lineage>
        <taxon>Bacteria</taxon>
        <taxon>Pseudomonadati</taxon>
        <taxon>Thermodesulfobacteriota</taxon>
        <taxon>Desulfobacteria</taxon>
        <taxon>Desulfobacterales</taxon>
        <taxon>Desulfococcaceae</taxon>
        <taxon>Desulfonema</taxon>
    </lineage>
</organism>